<dbReference type="AlphaFoldDB" id="A0A1I4Q9K7"/>
<name>A0A1I4Q9K7_9BACE</name>
<protein>
    <submittedName>
        <fullName evidence="1">Uncharacterized protein</fullName>
    </submittedName>
</protein>
<gene>
    <name evidence="1" type="ORF">SAMN05216250_10422</name>
</gene>
<evidence type="ECO:0000313" key="2">
    <source>
        <dbReference type="Proteomes" id="UP000183766"/>
    </source>
</evidence>
<dbReference type="EMBL" id="FOUM01000004">
    <property type="protein sequence ID" value="SFM36781.1"/>
    <property type="molecule type" value="Genomic_DNA"/>
</dbReference>
<dbReference type="Proteomes" id="UP000183766">
    <property type="component" value="Unassembled WGS sequence"/>
</dbReference>
<evidence type="ECO:0000313" key="1">
    <source>
        <dbReference type="EMBL" id="SFM36781.1"/>
    </source>
</evidence>
<sequence length="30" mass="3549">MQEVERKMGIESSRMEGEQVIRTCQEMVSF</sequence>
<accession>A0A1I4Q9K7</accession>
<proteinExistence type="predicted"/>
<organism evidence="1 2">
    <name type="scientific">Bacteroides xylanisolvens</name>
    <dbReference type="NCBI Taxonomy" id="371601"/>
    <lineage>
        <taxon>Bacteria</taxon>
        <taxon>Pseudomonadati</taxon>
        <taxon>Bacteroidota</taxon>
        <taxon>Bacteroidia</taxon>
        <taxon>Bacteroidales</taxon>
        <taxon>Bacteroidaceae</taxon>
        <taxon>Bacteroides</taxon>
    </lineage>
</organism>
<reference evidence="1 2" key="1">
    <citation type="submission" date="2016-10" db="EMBL/GenBank/DDBJ databases">
        <authorList>
            <person name="de Groot N.N."/>
        </authorList>
    </citation>
    <scope>NUCLEOTIDE SEQUENCE [LARGE SCALE GENOMIC DNA]</scope>
    <source>
        <strain evidence="1 2">NLAE-zl-C202</strain>
    </source>
</reference>